<dbReference type="Proteomes" id="UP000249417">
    <property type="component" value="Unassembled WGS sequence"/>
</dbReference>
<protein>
    <submittedName>
        <fullName evidence="1">Uncharacterized protein</fullName>
    </submittedName>
</protein>
<organism evidence="1 2">
    <name type="scientific">Micavibrio aeruginosavorus</name>
    <dbReference type="NCBI Taxonomy" id="349221"/>
    <lineage>
        <taxon>Bacteria</taxon>
        <taxon>Pseudomonadati</taxon>
        <taxon>Bdellovibrionota</taxon>
        <taxon>Bdellovibrionia</taxon>
        <taxon>Bdellovibrionales</taxon>
        <taxon>Pseudobdellovibrionaceae</taxon>
        <taxon>Micavibrio</taxon>
    </lineage>
</organism>
<comment type="caution">
    <text evidence="1">The sequence shown here is derived from an EMBL/GenBank/DDBJ whole genome shotgun (WGS) entry which is preliminary data.</text>
</comment>
<dbReference type="AlphaFoldDB" id="A0A2W5N5T7"/>
<reference evidence="1 2" key="1">
    <citation type="submission" date="2017-08" db="EMBL/GenBank/DDBJ databases">
        <title>Infants hospitalized years apart are colonized by the same room-sourced microbial strains.</title>
        <authorList>
            <person name="Brooks B."/>
            <person name="Olm M.R."/>
            <person name="Firek B.A."/>
            <person name="Baker R."/>
            <person name="Thomas B.C."/>
            <person name="Morowitz M.J."/>
            <person name="Banfield J.F."/>
        </authorList>
    </citation>
    <scope>NUCLEOTIDE SEQUENCE [LARGE SCALE GENOMIC DNA]</scope>
    <source>
        <strain evidence="1">S2_005_002_R2_29</strain>
    </source>
</reference>
<sequence length="90" mass="10234">MTIQAKRKDGTPVSEGDRVFAVWTADRKSIGKIMKVNSPVRFTSLKNVELQTYTIRCADGTQRPAHAWHIKIVYEKGQKSNVRLFKKSNA</sequence>
<gene>
    <name evidence="1" type="ORF">DI551_00580</name>
</gene>
<evidence type="ECO:0000313" key="2">
    <source>
        <dbReference type="Proteomes" id="UP000249417"/>
    </source>
</evidence>
<dbReference type="EMBL" id="QFQB01000002">
    <property type="protein sequence ID" value="PZQ48861.1"/>
    <property type="molecule type" value="Genomic_DNA"/>
</dbReference>
<proteinExistence type="predicted"/>
<accession>A0A2W5N5T7</accession>
<name>A0A2W5N5T7_9BACT</name>
<evidence type="ECO:0000313" key="1">
    <source>
        <dbReference type="EMBL" id="PZQ48861.1"/>
    </source>
</evidence>